<keyword evidence="7 15" id="KW-1133">Transmembrane helix</keyword>
<dbReference type="PANTHER" id="PTHR33445">
    <property type="entry name" value="ATP SYNTHASE SUBUNIT B', CHLOROPLASTIC"/>
    <property type="match status" value="1"/>
</dbReference>
<dbReference type="Pfam" id="PF00430">
    <property type="entry name" value="ATP-synt_B"/>
    <property type="match status" value="1"/>
</dbReference>
<evidence type="ECO:0000256" key="12">
    <source>
        <dbReference type="ARBA" id="ARBA00025614"/>
    </source>
</evidence>
<accession>A0A7G9SS21</accession>
<evidence type="ECO:0000256" key="9">
    <source>
        <dbReference type="ARBA" id="ARBA00023136"/>
    </source>
</evidence>
<evidence type="ECO:0000256" key="10">
    <source>
        <dbReference type="ARBA" id="ARBA00023310"/>
    </source>
</evidence>
<dbReference type="GO" id="GO:0045259">
    <property type="term" value="C:proton-transporting ATP synthase complex"/>
    <property type="evidence" value="ECO:0007669"/>
    <property type="project" value="UniProtKB-KW"/>
</dbReference>
<dbReference type="InterPro" id="IPR005864">
    <property type="entry name" value="ATP_synth_F0_bsu_bac"/>
</dbReference>
<dbReference type="NCBIfam" id="NF004411">
    <property type="entry name" value="PRK05759.1-2"/>
    <property type="match status" value="1"/>
</dbReference>
<evidence type="ECO:0000256" key="8">
    <source>
        <dbReference type="ARBA" id="ARBA00023065"/>
    </source>
</evidence>
<comment type="function">
    <text evidence="12">Component of the F(0) channel, it forms part of the peripheral stalk, linking F(1) to F(0). The b'-subunit is a diverged and duplicated form of b found in plants and photosynthetic bacteria.</text>
</comment>
<evidence type="ECO:0000256" key="2">
    <source>
        <dbReference type="ARBA" id="ARBA00022448"/>
    </source>
</evidence>
<evidence type="ECO:0000256" key="7">
    <source>
        <dbReference type="ARBA" id="ARBA00022989"/>
    </source>
</evidence>
<comment type="function">
    <text evidence="11 15">F(1)F(0) ATP synthase produces ATP from ADP in the presence of a proton or sodium gradient. F-type ATPases consist of two structural domains, F(1) containing the extramembraneous catalytic core and F(0) containing the membrane proton channel, linked together by a central stalk and a peripheral stalk. During catalysis, ATP synthesis in the catalytic domain of F(1) is coupled via a rotary mechanism of the central stalk subunits to proton translocation.</text>
</comment>
<evidence type="ECO:0000256" key="17">
    <source>
        <dbReference type="SAM" id="Coils"/>
    </source>
</evidence>
<dbReference type="RefSeq" id="WP_187553162.1">
    <property type="nucleotide sequence ID" value="NZ_BMZL01000001.1"/>
</dbReference>
<evidence type="ECO:0000256" key="4">
    <source>
        <dbReference type="ARBA" id="ARBA00022547"/>
    </source>
</evidence>
<evidence type="ECO:0000256" key="5">
    <source>
        <dbReference type="ARBA" id="ARBA00022692"/>
    </source>
</evidence>
<name>A0A7G9SS21_9GAMM</name>
<dbReference type="Gene3D" id="6.10.250.1580">
    <property type="match status" value="1"/>
</dbReference>
<protein>
    <recommendedName>
        <fullName evidence="15">ATP synthase subunit b</fullName>
    </recommendedName>
    <alternativeName>
        <fullName evidence="15">ATP synthase F(0) sector subunit b</fullName>
    </alternativeName>
    <alternativeName>
        <fullName evidence="15">ATPase subunit I</fullName>
    </alternativeName>
    <alternativeName>
        <fullName evidence="15">F-type ATPase subunit b</fullName>
        <shortName evidence="15">F-ATPase subunit b</shortName>
    </alternativeName>
</protein>
<keyword evidence="4 15" id="KW-0138">CF(0)</keyword>
<dbReference type="EMBL" id="CP060719">
    <property type="protein sequence ID" value="QNN70646.1"/>
    <property type="molecule type" value="Genomic_DNA"/>
</dbReference>
<evidence type="ECO:0000256" key="11">
    <source>
        <dbReference type="ARBA" id="ARBA00025198"/>
    </source>
</evidence>
<dbReference type="PANTHER" id="PTHR33445:SF1">
    <property type="entry name" value="ATP SYNTHASE SUBUNIT B"/>
    <property type="match status" value="1"/>
</dbReference>
<organism evidence="18 19">
    <name type="scientific">Thermomonas carbonis</name>
    <dbReference type="NCBI Taxonomy" id="1463158"/>
    <lineage>
        <taxon>Bacteria</taxon>
        <taxon>Pseudomonadati</taxon>
        <taxon>Pseudomonadota</taxon>
        <taxon>Gammaproteobacteria</taxon>
        <taxon>Lysobacterales</taxon>
        <taxon>Lysobacteraceae</taxon>
        <taxon>Thermomonas</taxon>
    </lineage>
</organism>
<gene>
    <name evidence="15" type="primary">atpF</name>
    <name evidence="18" type="ORF">H9L16_03260</name>
</gene>
<evidence type="ECO:0000256" key="6">
    <source>
        <dbReference type="ARBA" id="ARBA00022781"/>
    </source>
</evidence>
<keyword evidence="9 15" id="KW-0472">Membrane</keyword>
<dbReference type="InterPro" id="IPR050059">
    <property type="entry name" value="ATP_synthase_B_chain"/>
</dbReference>
<evidence type="ECO:0000256" key="15">
    <source>
        <dbReference type="HAMAP-Rule" id="MF_01398"/>
    </source>
</evidence>
<keyword evidence="19" id="KW-1185">Reference proteome</keyword>
<keyword evidence="8 15" id="KW-0406">Ion transport</keyword>
<dbReference type="AlphaFoldDB" id="A0A7G9SS21"/>
<dbReference type="CDD" id="cd06503">
    <property type="entry name" value="ATP-synt_Fo_b"/>
    <property type="match status" value="1"/>
</dbReference>
<evidence type="ECO:0000313" key="18">
    <source>
        <dbReference type="EMBL" id="QNN70646.1"/>
    </source>
</evidence>
<dbReference type="Proteomes" id="UP000515804">
    <property type="component" value="Chromosome"/>
</dbReference>
<dbReference type="KEGG" id="tcn:H9L16_03260"/>
<keyword evidence="3 15" id="KW-1003">Cell membrane</keyword>
<dbReference type="SUPFAM" id="SSF81573">
    <property type="entry name" value="F1F0 ATP synthase subunit B, membrane domain"/>
    <property type="match status" value="1"/>
</dbReference>
<evidence type="ECO:0000256" key="3">
    <source>
        <dbReference type="ARBA" id="ARBA00022475"/>
    </source>
</evidence>
<dbReference type="GO" id="GO:0012505">
    <property type="term" value="C:endomembrane system"/>
    <property type="evidence" value="ECO:0007669"/>
    <property type="project" value="UniProtKB-SubCell"/>
</dbReference>
<evidence type="ECO:0000313" key="19">
    <source>
        <dbReference type="Proteomes" id="UP000515804"/>
    </source>
</evidence>
<keyword evidence="5 15" id="KW-0812">Transmembrane</keyword>
<evidence type="ECO:0000256" key="1">
    <source>
        <dbReference type="ARBA" id="ARBA00005513"/>
    </source>
</evidence>
<keyword evidence="10 15" id="KW-0066">ATP synthesis</keyword>
<sequence>MNPTFMTLLGQMITFAILIWFTVKFIWPPLMSAIEERQQKIAEGLAAADNAQKNLAQAQDKVNEELKAARSKANEIIDQAHQRANQLIDAAKADAISEGNRQKALAEAEIESAANRAKEELRKQVSVLAVSGAEKLLKREIDANAHKALIDDLAAQL</sequence>
<feature type="transmembrane region" description="Helical" evidence="15">
    <location>
        <begin position="6"/>
        <end position="27"/>
    </location>
</feature>
<dbReference type="GO" id="GO:0005886">
    <property type="term" value="C:plasma membrane"/>
    <property type="evidence" value="ECO:0007669"/>
    <property type="project" value="UniProtKB-SubCell"/>
</dbReference>
<comment type="subcellular location">
    <subcellularLocation>
        <location evidence="15">Cell membrane</location>
        <topology evidence="15">Single-pass membrane protein</topology>
    </subcellularLocation>
    <subcellularLocation>
        <location evidence="14">Endomembrane system</location>
        <topology evidence="14">Single-pass membrane protein</topology>
    </subcellularLocation>
</comment>
<comment type="subunit">
    <text evidence="13">F-type ATPases have 2 components, F(1) - the catalytic core - and F(0) - the membrane proton channel. F(1) has five subunits: alpha(3), beta(3), gamma(1), delta(1), epsilon(1). F(0) has four main subunits: a(1), b(2) and c(10-14). The alpha and beta chains form an alternating ring which encloses part of the gamma chain. F(1) is attached to F(0) by a central stalk formed by the gamma and epsilon chains, while a peripheral stalk is formed by the delta and b chains.</text>
</comment>
<dbReference type="InterPro" id="IPR028987">
    <property type="entry name" value="ATP_synth_B-like_membr_sf"/>
</dbReference>
<keyword evidence="2 15" id="KW-0813">Transport</keyword>
<reference evidence="18 19" key="1">
    <citation type="submission" date="2020-08" db="EMBL/GenBank/DDBJ databases">
        <title>Genome sequence of Thermomonas carbonis KCTC 42013T.</title>
        <authorList>
            <person name="Hyun D.-W."/>
            <person name="Bae J.-W."/>
        </authorList>
    </citation>
    <scope>NUCLEOTIDE SEQUENCE [LARGE SCALE GENOMIC DNA]</scope>
    <source>
        <strain evidence="18 19">KCTC 42013</strain>
    </source>
</reference>
<evidence type="ECO:0000256" key="13">
    <source>
        <dbReference type="ARBA" id="ARBA00026054"/>
    </source>
</evidence>
<dbReference type="GO" id="GO:0046933">
    <property type="term" value="F:proton-transporting ATP synthase activity, rotational mechanism"/>
    <property type="evidence" value="ECO:0007669"/>
    <property type="project" value="UniProtKB-UniRule"/>
</dbReference>
<comment type="similarity">
    <text evidence="1 15 16">Belongs to the ATPase B chain family.</text>
</comment>
<evidence type="ECO:0000256" key="14">
    <source>
        <dbReference type="ARBA" id="ARBA00037847"/>
    </source>
</evidence>
<proteinExistence type="inferred from homology"/>
<evidence type="ECO:0000256" key="16">
    <source>
        <dbReference type="RuleBase" id="RU003848"/>
    </source>
</evidence>
<feature type="coiled-coil region" evidence="17">
    <location>
        <begin position="41"/>
        <end position="123"/>
    </location>
</feature>
<keyword evidence="6 15" id="KW-0375">Hydrogen ion transport</keyword>
<dbReference type="InterPro" id="IPR002146">
    <property type="entry name" value="ATP_synth_b/b'su_bac/chlpt"/>
</dbReference>
<dbReference type="NCBIfam" id="TIGR01144">
    <property type="entry name" value="ATP_synt_b"/>
    <property type="match status" value="1"/>
</dbReference>
<dbReference type="HAMAP" id="MF_01398">
    <property type="entry name" value="ATP_synth_b_bprime"/>
    <property type="match status" value="1"/>
</dbReference>
<keyword evidence="17" id="KW-0175">Coiled coil</keyword>
<dbReference type="GO" id="GO:0046961">
    <property type="term" value="F:proton-transporting ATPase activity, rotational mechanism"/>
    <property type="evidence" value="ECO:0007669"/>
    <property type="project" value="TreeGrafter"/>
</dbReference>
<comment type="subunit">
    <text evidence="15">F-type ATPases have 2 components, F(1) - the catalytic core - and F(0) - the membrane proton channel. F(1) has five subunits: alpha(3), beta(3), gamma(1), delta(1), epsilon(1). F(0) has three main subunits: a(1), b(2) and c(10-14). The alpha and beta chains form an alternating ring which encloses part of the gamma chain. F(1) is attached to F(0) by a central stalk formed by the gamma and epsilon chains, while a peripheral stalk is formed by the delta and b chains.</text>
</comment>